<evidence type="ECO:0000313" key="3">
    <source>
        <dbReference type="Proteomes" id="UP000799766"/>
    </source>
</evidence>
<dbReference type="AlphaFoldDB" id="A0A6A6NPU9"/>
<feature type="region of interest" description="Disordered" evidence="1">
    <location>
        <begin position="231"/>
        <end position="261"/>
    </location>
</feature>
<name>A0A6A6NPU9_9PEZI</name>
<feature type="region of interest" description="Disordered" evidence="1">
    <location>
        <begin position="436"/>
        <end position="460"/>
    </location>
</feature>
<feature type="compositionally biased region" description="Polar residues" evidence="1">
    <location>
        <begin position="446"/>
        <end position="455"/>
    </location>
</feature>
<feature type="compositionally biased region" description="Acidic residues" evidence="1">
    <location>
        <begin position="245"/>
        <end position="257"/>
    </location>
</feature>
<feature type="region of interest" description="Disordered" evidence="1">
    <location>
        <begin position="308"/>
        <end position="347"/>
    </location>
</feature>
<feature type="compositionally biased region" description="Polar residues" evidence="1">
    <location>
        <begin position="631"/>
        <end position="655"/>
    </location>
</feature>
<dbReference type="EMBL" id="MU001695">
    <property type="protein sequence ID" value="KAF2453746.1"/>
    <property type="molecule type" value="Genomic_DNA"/>
</dbReference>
<evidence type="ECO:0000256" key="1">
    <source>
        <dbReference type="SAM" id="MobiDB-lite"/>
    </source>
</evidence>
<feature type="compositionally biased region" description="Low complexity" evidence="1">
    <location>
        <begin position="536"/>
        <end position="546"/>
    </location>
</feature>
<reference evidence="2" key="1">
    <citation type="journal article" date="2020" name="Stud. Mycol.">
        <title>101 Dothideomycetes genomes: a test case for predicting lifestyles and emergence of pathogens.</title>
        <authorList>
            <person name="Haridas S."/>
            <person name="Albert R."/>
            <person name="Binder M."/>
            <person name="Bloem J."/>
            <person name="Labutti K."/>
            <person name="Salamov A."/>
            <person name="Andreopoulos B."/>
            <person name="Baker S."/>
            <person name="Barry K."/>
            <person name="Bills G."/>
            <person name="Bluhm B."/>
            <person name="Cannon C."/>
            <person name="Castanera R."/>
            <person name="Culley D."/>
            <person name="Daum C."/>
            <person name="Ezra D."/>
            <person name="Gonzalez J."/>
            <person name="Henrissat B."/>
            <person name="Kuo A."/>
            <person name="Liang C."/>
            <person name="Lipzen A."/>
            <person name="Lutzoni F."/>
            <person name="Magnuson J."/>
            <person name="Mondo S."/>
            <person name="Nolan M."/>
            <person name="Ohm R."/>
            <person name="Pangilinan J."/>
            <person name="Park H.-J."/>
            <person name="Ramirez L."/>
            <person name="Alfaro M."/>
            <person name="Sun H."/>
            <person name="Tritt A."/>
            <person name="Yoshinaga Y."/>
            <person name="Zwiers L.-H."/>
            <person name="Turgeon B."/>
            <person name="Goodwin S."/>
            <person name="Spatafora J."/>
            <person name="Crous P."/>
            <person name="Grigoriev I."/>
        </authorList>
    </citation>
    <scope>NUCLEOTIDE SEQUENCE</scope>
    <source>
        <strain evidence="2">ATCC 16933</strain>
    </source>
</reference>
<feature type="compositionally biased region" description="Basic residues" evidence="1">
    <location>
        <begin position="308"/>
        <end position="317"/>
    </location>
</feature>
<feature type="compositionally biased region" description="Low complexity" evidence="1">
    <location>
        <begin position="30"/>
        <end position="68"/>
    </location>
</feature>
<feature type="region of interest" description="Disordered" evidence="1">
    <location>
        <begin position="166"/>
        <end position="194"/>
    </location>
</feature>
<protein>
    <submittedName>
        <fullName evidence="2">Uncharacterized protein</fullName>
    </submittedName>
</protein>
<keyword evidence="3" id="KW-1185">Reference proteome</keyword>
<feature type="compositionally biased region" description="Low complexity" evidence="1">
    <location>
        <begin position="586"/>
        <end position="603"/>
    </location>
</feature>
<organism evidence="2 3">
    <name type="scientific">Lineolata rhizophorae</name>
    <dbReference type="NCBI Taxonomy" id="578093"/>
    <lineage>
        <taxon>Eukaryota</taxon>
        <taxon>Fungi</taxon>
        <taxon>Dikarya</taxon>
        <taxon>Ascomycota</taxon>
        <taxon>Pezizomycotina</taxon>
        <taxon>Dothideomycetes</taxon>
        <taxon>Dothideomycetes incertae sedis</taxon>
        <taxon>Lineolatales</taxon>
        <taxon>Lineolataceae</taxon>
        <taxon>Lineolata</taxon>
    </lineage>
</organism>
<feature type="compositionally biased region" description="Basic and acidic residues" evidence="1">
    <location>
        <begin position="69"/>
        <end position="82"/>
    </location>
</feature>
<proteinExistence type="predicted"/>
<dbReference type="PANTHER" id="PTHR42106">
    <property type="entry name" value="CHROMOSOME 10, WHOLE GENOME SHOTGUN SEQUENCE"/>
    <property type="match status" value="1"/>
</dbReference>
<dbReference type="PANTHER" id="PTHR42106:SF1">
    <property type="match status" value="1"/>
</dbReference>
<evidence type="ECO:0000313" key="2">
    <source>
        <dbReference type="EMBL" id="KAF2453746.1"/>
    </source>
</evidence>
<feature type="region of interest" description="Disordered" evidence="1">
    <location>
        <begin position="1"/>
        <end position="134"/>
    </location>
</feature>
<feature type="compositionally biased region" description="Polar residues" evidence="1">
    <location>
        <begin position="547"/>
        <end position="585"/>
    </location>
</feature>
<gene>
    <name evidence="2" type="ORF">BDY21DRAFT_117999</name>
</gene>
<feature type="compositionally biased region" description="Polar residues" evidence="1">
    <location>
        <begin position="166"/>
        <end position="183"/>
    </location>
</feature>
<feature type="compositionally biased region" description="Basic and acidic residues" evidence="1">
    <location>
        <begin position="436"/>
        <end position="445"/>
    </location>
</feature>
<feature type="region of interest" description="Disordered" evidence="1">
    <location>
        <begin position="504"/>
        <end position="707"/>
    </location>
</feature>
<dbReference type="Proteomes" id="UP000799766">
    <property type="component" value="Unassembled WGS sequence"/>
</dbReference>
<dbReference type="OrthoDB" id="340550at2759"/>
<accession>A0A6A6NPU9</accession>
<feature type="compositionally biased region" description="Polar residues" evidence="1">
    <location>
        <begin position="675"/>
        <end position="689"/>
    </location>
</feature>
<feature type="compositionally biased region" description="Low complexity" evidence="1">
    <location>
        <begin position="318"/>
        <end position="332"/>
    </location>
</feature>
<sequence>MSMDESTLPGRDTTAPKSDSDRADPGDNSATLNATSIFAAAAAARTPSKSPSKSRSLSDSTPTLSPSPKFREPARLSKDDHTIVSSSSGTPGLPRIPRRPDFLARGLSLQMPPRESTPTSLLTGSRGAPLSPQLDAHTTYATPATVLPRHSRGLDFARACTNLHHSTLAEQSSPDSSPTVTQKGSGGGMMIPQRRNHRNSASMMDSPAGGIGVWSMGGGDKMTVASSSLGSVNMLGSDSDSSSSDNDDIMESYEPDDPIVNTPQVLKLNNAAFPSPFGLPSLSSPSGGWTGSGSPAAPTASLMNYQRARLRKAKSRHSSSSASAHSSMASPGPGSPPQGKSYEGNSGGYFAREVVKRNAGSRRESLSMVTNDLHISSGNDSGDELRAPGVVRRPVTRRGNLLPKTRAFGRIRAELLEESAPIDSEVKREAEVIRQVRESDPDDRPQSSTANSSPSLLPAVPGANEVLEDIPEDGAMGLDSESGTGAKGLFGAFSLQASKNRAGPSFWNRFDTQMQTPPPPTFPRGEPSATGEDVSMDSPSVSSSSMTTGGIFNQLAQNGNNGPNDSSMKGPSTEPSRASTPQPNGSSNPFSSASSASAARPSAVEGIRKANKRRRDDDFDISSIKRRAVSPSISVQNSPILSQSPGQRESIWSQATKRESTVSASSGGGHAAGERSNSGASSVSTNVTTPALGPKRVGMQGMTDTNDGLMKMTIE</sequence>